<feature type="domain" description="Carrier" evidence="8">
    <location>
        <begin position="789"/>
        <end position="862"/>
    </location>
</feature>
<keyword evidence="3" id="KW-0597">Phosphoprotein</keyword>
<dbReference type="InterPro" id="IPR049552">
    <property type="entry name" value="PKS_DH_N"/>
</dbReference>
<dbReference type="Gene3D" id="3.40.50.720">
    <property type="entry name" value="NAD(P)-binding Rossmann-like Domain"/>
    <property type="match status" value="1"/>
</dbReference>
<dbReference type="InterPro" id="IPR013968">
    <property type="entry name" value="PKS_KR"/>
</dbReference>
<dbReference type="GO" id="GO:0071770">
    <property type="term" value="P:DIM/DIP cell wall layer assembly"/>
    <property type="evidence" value="ECO:0007669"/>
    <property type="project" value="TreeGrafter"/>
</dbReference>
<dbReference type="PROSITE" id="PS00012">
    <property type="entry name" value="PHOSPHOPANTETHEINE"/>
    <property type="match status" value="1"/>
</dbReference>
<dbReference type="Proteomes" id="UP000189670">
    <property type="component" value="Unassembled WGS sequence"/>
</dbReference>
<dbReference type="SMART" id="SM00822">
    <property type="entry name" value="PKS_KR"/>
    <property type="match status" value="1"/>
</dbReference>
<keyword evidence="2" id="KW-0596">Phosphopantetheine</keyword>
<organism evidence="10 11">
    <name type="scientific">Candidatus Magnetoglobus multicellularis str. Araruama</name>
    <dbReference type="NCBI Taxonomy" id="890399"/>
    <lineage>
        <taxon>Bacteria</taxon>
        <taxon>Pseudomonadati</taxon>
        <taxon>Thermodesulfobacteriota</taxon>
        <taxon>Desulfobacteria</taxon>
        <taxon>Desulfobacterales</taxon>
        <taxon>Desulfobacteraceae</taxon>
        <taxon>Candidatus Magnetoglobus</taxon>
    </lineage>
</organism>
<dbReference type="SUPFAM" id="SSF53901">
    <property type="entry name" value="Thiolase-like"/>
    <property type="match status" value="1"/>
</dbReference>
<evidence type="ECO:0000313" key="11">
    <source>
        <dbReference type="Proteomes" id="UP000189670"/>
    </source>
</evidence>
<gene>
    <name evidence="10" type="ORF">OMM_04241</name>
</gene>
<dbReference type="InterPro" id="IPR049551">
    <property type="entry name" value="PKS_DH_C"/>
</dbReference>
<dbReference type="InterPro" id="IPR014030">
    <property type="entry name" value="Ketoacyl_synth_N"/>
</dbReference>
<dbReference type="GO" id="GO:0005886">
    <property type="term" value="C:plasma membrane"/>
    <property type="evidence" value="ECO:0007669"/>
    <property type="project" value="TreeGrafter"/>
</dbReference>
<dbReference type="SUPFAM" id="SSF51735">
    <property type="entry name" value="NAD(P)-binding Rossmann-fold domains"/>
    <property type="match status" value="1"/>
</dbReference>
<dbReference type="Pfam" id="PF21394">
    <property type="entry name" value="Beta-ketacyl_N"/>
    <property type="match status" value="1"/>
</dbReference>
<evidence type="ECO:0000259" key="8">
    <source>
        <dbReference type="PROSITE" id="PS50075"/>
    </source>
</evidence>
<comment type="caution">
    <text evidence="10">The sequence shown here is derived from an EMBL/GenBank/DDBJ whole genome shotgun (WGS) entry which is preliminary data.</text>
</comment>
<comment type="cofactor">
    <cofactor evidence="1">
        <name>pantetheine 4'-phosphate</name>
        <dbReference type="ChEBI" id="CHEBI:47942"/>
    </cofactor>
</comment>
<feature type="region of interest" description="N-terminal hotdog fold" evidence="7">
    <location>
        <begin position="32"/>
        <end position="150"/>
    </location>
</feature>
<dbReference type="InterPro" id="IPR006162">
    <property type="entry name" value="Ppantetheine_attach_site"/>
</dbReference>
<dbReference type="Pfam" id="PF14765">
    <property type="entry name" value="PS-DH"/>
    <property type="match status" value="1"/>
</dbReference>
<dbReference type="AlphaFoldDB" id="A0A1V1P2K6"/>
<feature type="active site" description="Proton donor; for dehydratase activity" evidence="7">
    <location>
        <position position="225"/>
    </location>
</feature>
<dbReference type="SMART" id="SM00823">
    <property type="entry name" value="PKS_PP"/>
    <property type="match status" value="1"/>
</dbReference>
<dbReference type="PANTHER" id="PTHR43775">
    <property type="entry name" value="FATTY ACID SYNTHASE"/>
    <property type="match status" value="1"/>
</dbReference>
<dbReference type="Pfam" id="PF00550">
    <property type="entry name" value="PP-binding"/>
    <property type="match status" value="1"/>
</dbReference>
<evidence type="ECO:0000313" key="10">
    <source>
        <dbReference type="EMBL" id="ETR68975.1"/>
    </source>
</evidence>
<name>A0A1V1P2K6_9BACT</name>
<dbReference type="GO" id="GO:0004312">
    <property type="term" value="F:fatty acid synthase activity"/>
    <property type="evidence" value="ECO:0007669"/>
    <property type="project" value="TreeGrafter"/>
</dbReference>
<dbReference type="Pfam" id="PF00109">
    <property type="entry name" value="ketoacyl-synt"/>
    <property type="match status" value="1"/>
</dbReference>
<dbReference type="InterPro" id="IPR042104">
    <property type="entry name" value="PKS_dehydratase_sf"/>
</dbReference>
<dbReference type="CDD" id="cd08953">
    <property type="entry name" value="KR_2_SDR_x"/>
    <property type="match status" value="1"/>
</dbReference>
<sequence>MPTYPFDKKRYWIHQKENIQPGTITSQTSQLHPLVHQNISDLEAQQFSTVLTGTEFFLKDHVVNSNKTLPGVAYLEMAFFACKQSTKASFLEMVDIVWIQPVVFEDTPKEIIIQLHPSNNQIDFQIKLNTSDSQDQLFTQGKLIAGNPPLKETINIAEIQSRCSQPSDTKEIYNNFHKNGYEYGPTFQPIKKLYMGENESLSHLILPVQAQNNFNQYELHPSLMDGALQTISGITFAKTSDDIFMPFSIKRIIYCQPLPVSCFAYASMKADSDTQKFDISIVDESGIVCVKIIDFTLRPIPKKELPEMIYFKPQWQPKEIELSESSIQEKVLIFTNNNSDAFKFLCPNHIIVNAGESFEQLSETHFCIRPDNGKDYQQLISHTGLPEYILHCWSKEGFQSDETSINQALTESFYSLFHLTQTLIANKLSTPLSIVYVCSMDHPIFNSLSAFAKTVHQENPLLFCKTLILDQSSNLSDCVIKELIQRDAFEVRYIQNNRDIRSLQKEIVLPNNESPHYFKENGVYLITGGTGGIGTILTSYLAKTCHAKIALCGRHATPYQTQIELWKNYSQNDTEIHYFQADLSVQNDVLSLIQNIKKKLGSINGVFHCAGKINDAFIIRKNVDDIMDVISPKIFGTCYLDEALKSEELDFFVLFSSTSAVLGNVGQCDYAFANCFMDHFSWYRNHLADSQKRWGKTISINWPLWQNGGMDVDNAIKAEFAHLGIIPLSDEKAIDCLKTAMHLNQTQLIPFEGFPHKIDAMITQINQPQISIKQTSESDTINRNAFSDQQVDDFLKQILSEETHLKPSKIDMNAPLEKYGIDSIMVVKLTNRLEKVFGSLSKTLFFEYQTLSELKEYFISSYAHILHKKFQPENNVQVKNIQEKVSPIQFSTRFIAPETANKRPDSKDQDIAIIGVSGRYPMADDLFSFWENLRTGKDCITEIPASRFDVSYLYHPDRQKEGIIYGKWGGFINDVDKFDALFLIYLLVKQKS</sequence>
<dbReference type="InterPro" id="IPR049490">
    <property type="entry name" value="C883_1060-like_KR_N"/>
</dbReference>
<dbReference type="GO" id="GO:0006633">
    <property type="term" value="P:fatty acid biosynthetic process"/>
    <property type="evidence" value="ECO:0007669"/>
    <property type="project" value="TreeGrafter"/>
</dbReference>
<proteinExistence type="predicted"/>
<evidence type="ECO:0000256" key="5">
    <source>
        <dbReference type="ARBA" id="ARBA00022857"/>
    </source>
</evidence>
<dbReference type="SUPFAM" id="SSF47336">
    <property type="entry name" value="ACP-like"/>
    <property type="match status" value="1"/>
</dbReference>
<evidence type="ECO:0000256" key="7">
    <source>
        <dbReference type="PROSITE-ProRule" id="PRU01363"/>
    </source>
</evidence>
<dbReference type="InterPro" id="IPR036291">
    <property type="entry name" value="NAD(P)-bd_dom_sf"/>
</dbReference>
<evidence type="ECO:0000256" key="2">
    <source>
        <dbReference type="ARBA" id="ARBA00022450"/>
    </source>
</evidence>
<accession>A0A1V1P2K6</accession>
<dbReference type="GO" id="GO:0005737">
    <property type="term" value="C:cytoplasm"/>
    <property type="evidence" value="ECO:0007669"/>
    <property type="project" value="TreeGrafter"/>
</dbReference>
<dbReference type="Gene3D" id="3.10.129.110">
    <property type="entry name" value="Polyketide synthase dehydratase"/>
    <property type="match status" value="1"/>
</dbReference>
<dbReference type="SMART" id="SM00826">
    <property type="entry name" value="PKS_DH"/>
    <property type="match status" value="1"/>
</dbReference>
<dbReference type="InterPro" id="IPR016039">
    <property type="entry name" value="Thiolase-like"/>
</dbReference>
<evidence type="ECO:0000256" key="6">
    <source>
        <dbReference type="ARBA" id="ARBA00023268"/>
    </source>
</evidence>
<dbReference type="Gene3D" id="3.40.47.10">
    <property type="match status" value="1"/>
</dbReference>
<dbReference type="Gene3D" id="1.10.1200.10">
    <property type="entry name" value="ACP-like"/>
    <property type="match status" value="1"/>
</dbReference>
<dbReference type="PROSITE" id="PS52019">
    <property type="entry name" value="PKS_MFAS_DH"/>
    <property type="match status" value="1"/>
</dbReference>
<dbReference type="Pfam" id="PF08659">
    <property type="entry name" value="KR"/>
    <property type="match status" value="1"/>
</dbReference>
<dbReference type="InterPro" id="IPR020806">
    <property type="entry name" value="PKS_PP-bd"/>
</dbReference>
<dbReference type="GO" id="GO:0031177">
    <property type="term" value="F:phosphopantetheine binding"/>
    <property type="evidence" value="ECO:0007669"/>
    <property type="project" value="InterPro"/>
</dbReference>
<evidence type="ECO:0000256" key="1">
    <source>
        <dbReference type="ARBA" id="ARBA00001957"/>
    </source>
</evidence>
<feature type="domain" description="PKS/mFAS DH" evidence="9">
    <location>
        <begin position="32"/>
        <end position="306"/>
    </location>
</feature>
<dbReference type="PROSITE" id="PS50075">
    <property type="entry name" value="CARRIER"/>
    <property type="match status" value="1"/>
</dbReference>
<reference evidence="11" key="1">
    <citation type="submission" date="2012-11" db="EMBL/GenBank/DDBJ databases">
        <authorList>
            <person name="Lucero-Rivera Y.E."/>
            <person name="Tovar-Ramirez D."/>
        </authorList>
    </citation>
    <scope>NUCLEOTIDE SEQUENCE [LARGE SCALE GENOMIC DNA]</scope>
    <source>
        <strain evidence="11">Araruama</strain>
    </source>
</reference>
<dbReference type="Pfam" id="PF21089">
    <property type="entry name" value="PKS_DH_N"/>
    <property type="match status" value="1"/>
</dbReference>
<feature type="active site" description="Proton acceptor; for dehydratase activity" evidence="7">
    <location>
        <position position="61"/>
    </location>
</feature>
<dbReference type="EMBL" id="ATBP01000775">
    <property type="protein sequence ID" value="ETR68975.1"/>
    <property type="molecule type" value="Genomic_DNA"/>
</dbReference>
<dbReference type="PANTHER" id="PTHR43775:SF37">
    <property type="entry name" value="SI:DKEY-61P9.11"/>
    <property type="match status" value="1"/>
</dbReference>
<protein>
    <submittedName>
        <fullName evidence="10">Uncharacterized protein</fullName>
    </submittedName>
</protein>
<keyword evidence="4" id="KW-0808">Transferase</keyword>
<dbReference type="InterPro" id="IPR049900">
    <property type="entry name" value="PKS_mFAS_DH"/>
</dbReference>
<dbReference type="InterPro" id="IPR057326">
    <property type="entry name" value="KR_dom"/>
</dbReference>
<keyword evidence="5" id="KW-0521">NADP</keyword>
<dbReference type="InterPro" id="IPR036736">
    <property type="entry name" value="ACP-like_sf"/>
</dbReference>
<dbReference type="InterPro" id="IPR020807">
    <property type="entry name" value="PKS_DH"/>
</dbReference>
<feature type="region of interest" description="C-terminal hotdog fold" evidence="7">
    <location>
        <begin position="164"/>
        <end position="306"/>
    </location>
</feature>
<evidence type="ECO:0000256" key="3">
    <source>
        <dbReference type="ARBA" id="ARBA00022553"/>
    </source>
</evidence>
<evidence type="ECO:0000259" key="9">
    <source>
        <dbReference type="PROSITE" id="PS52019"/>
    </source>
</evidence>
<keyword evidence="6" id="KW-0511">Multifunctional enzyme</keyword>
<dbReference type="InterPro" id="IPR050091">
    <property type="entry name" value="PKS_NRPS_Biosynth_Enz"/>
</dbReference>
<evidence type="ECO:0000256" key="4">
    <source>
        <dbReference type="ARBA" id="ARBA00022679"/>
    </source>
</evidence>
<dbReference type="InterPro" id="IPR009081">
    <property type="entry name" value="PP-bd_ACP"/>
</dbReference>
<dbReference type="FunFam" id="1.10.1200.10:FF:000019">
    <property type="entry name" value="Phenolpthiocerol synthesis type-I polyketide synthase PPSA"/>
    <property type="match status" value="1"/>
</dbReference>